<sequence>MGNSIGKDKGEETVDGGQLTSHGVYKGPQDWDYRSVRKLIIERKLAPFYKGLPDYDEGWNDVTLTTHNLPKNGEVNQTVAFSNECNSQGNREVKRSATLNTVGTTKGKEVPSSKSLESQLYKGAVECPICFLYYPRNINYSRCCDQPICTECFVQIKRPESGTLSANNSPAVCPFCVQPNFGICYKPPSFIAGIGSESSSSTSPNTNNLIPTPSSTTSLNPHDGRPRRKSVSHKNPDVVTTDQIRPDWATRVLQPSRQPQSTRRSSTTTSGSSRRIPARHGGGSAYVTSSSTTNSSRRNNQPAGGEYGGYLAAMRMGTDLEELMVMEAIRLRTITSPNLSNNDGNVERRLFDDINRIDNSPSEDEILASRQDLLENAGEEEDGSSSISHLNDHISTTVSTPITASTEYGTITSVSAPSSRGSGPSTPSSTTNSTNEAIITPSPPSYPRIHNHNIRNITTPAAEISAVSARGSSDQEIQSYGSSYNAETSHFNEVDDHGQTSEQVNDIKKQPVNILSNNSLGVDEALMRNESNVDTLGGSREPA</sequence>
<dbReference type="PANTHER" id="PTHR31315">
    <property type="entry name" value="PROTEIN SIP5"/>
    <property type="match status" value="1"/>
</dbReference>
<feature type="compositionally biased region" description="Low complexity" evidence="2">
    <location>
        <begin position="288"/>
        <end position="300"/>
    </location>
</feature>
<dbReference type="AlphaFoldDB" id="A0A9W4T2M3"/>
<dbReference type="InterPro" id="IPR039301">
    <property type="entry name" value="Sip5/DA2"/>
</dbReference>
<protein>
    <submittedName>
        <fullName evidence="3">11009_t:CDS:1</fullName>
    </submittedName>
</protein>
<accession>A0A9W4T2M3</accession>
<dbReference type="CDD" id="cd24139">
    <property type="entry name" value="SIP5-like"/>
    <property type="match status" value="1"/>
</dbReference>
<dbReference type="PANTHER" id="PTHR31315:SF1">
    <property type="entry name" value="PROTEIN SIP5"/>
    <property type="match status" value="1"/>
</dbReference>
<comment type="similarity">
    <text evidence="1">Belongs to the SIP5 family.</text>
</comment>
<feature type="compositionally biased region" description="Low complexity" evidence="2">
    <location>
        <begin position="198"/>
        <end position="221"/>
    </location>
</feature>
<feature type="compositionally biased region" description="Low complexity" evidence="2">
    <location>
        <begin position="412"/>
        <end position="434"/>
    </location>
</feature>
<gene>
    <name evidence="3" type="ORF">FWILDA_LOCUS14459</name>
</gene>
<evidence type="ECO:0000256" key="2">
    <source>
        <dbReference type="SAM" id="MobiDB-lite"/>
    </source>
</evidence>
<organism evidence="3 4">
    <name type="scientific">Funneliformis geosporum</name>
    <dbReference type="NCBI Taxonomy" id="1117311"/>
    <lineage>
        <taxon>Eukaryota</taxon>
        <taxon>Fungi</taxon>
        <taxon>Fungi incertae sedis</taxon>
        <taxon>Mucoromycota</taxon>
        <taxon>Glomeromycotina</taxon>
        <taxon>Glomeromycetes</taxon>
        <taxon>Glomerales</taxon>
        <taxon>Glomeraceae</taxon>
        <taxon>Funneliformis</taxon>
    </lineage>
</organism>
<reference evidence="3" key="1">
    <citation type="submission" date="2022-08" db="EMBL/GenBank/DDBJ databases">
        <authorList>
            <person name="Kallberg Y."/>
            <person name="Tangrot J."/>
            <person name="Rosling A."/>
        </authorList>
    </citation>
    <scope>NUCLEOTIDE SEQUENCE</scope>
    <source>
        <strain evidence="3">Wild A</strain>
    </source>
</reference>
<evidence type="ECO:0000313" key="4">
    <source>
        <dbReference type="Proteomes" id="UP001153678"/>
    </source>
</evidence>
<feature type="compositionally biased region" description="Low complexity" evidence="2">
    <location>
        <begin position="254"/>
        <end position="275"/>
    </location>
</feature>
<feature type="compositionally biased region" description="Basic and acidic residues" evidence="2">
    <location>
        <begin position="1"/>
        <end position="12"/>
    </location>
</feature>
<comment type="caution">
    <text evidence="3">The sequence shown here is derived from an EMBL/GenBank/DDBJ whole genome shotgun (WGS) entry which is preliminary data.</text>
</comment>
<feature type="region of interest" description="Disordered" evidence="2">
    <location>
        <begin position="196"/>
        <end position="305"/>
    </location>
</feature>
<proteinExistence type="inferred from homology"/>
<name>A0A9W4T2M3_9GLOM</name>
<dbReference type="GO" id="GO:0005737">
    <property type="term" value="C:cytoplasm"/>
    <property type="evidence" value="ECO:0007669"/>
    <property type="project" value="TreeGrafter"/>
</dbReference>
<dbReference type="EMBL" id="CAMKVN010006385">
    <property type="protein sequence ID" value="CAI2190206.1"/>
    <property type="molecule type" value="Genomic_DNA"/>
</dbReference>
<evidence type="ECO:0000256" key="1">
    <source>
        <dbReference type="ARBA" id="ARBA00010402"/>
    </source>
</evidence>
<dbReference type="Proteomes" id="UP001153678">
    <property type="component" value="Unassembled WGS sequence"/>
</dbReference>
<dbReference type="OrthoDB" id="21471at2759"/>
<feature type="region of interest" description="Disordered" evidence="2">
    <location>
        <begin position="412"/>
        <end position="448"/>
    </location>
</feature>
<feature type="region of interest" description="Disordered" evidence="2">
    <location>
        <begin position="1"/>
        <end position="25"/>
    </location>
</feature>
<evidence type="ECO:0000313" key="3">
    <source>
        <dbReference type="EMBL" id="CAI2190206.1"/>
    </source>
</evidence>
<keyword evidence="4" id="KW-1185">Reference proteome</keyword>